<gene>
    <name evidence="2" type="ORF">R1sor_025665</name>
</gene>
<comment type="caution">
    <text evidence="2">The sequence shown here is derived from an EMBL/GenBank/DDBJ whole genome shotgun (WGS) entry which is preliminary data.</text>
</comment>
<reference evidence="2 3" key="1">
    <citation type="submission" date="2024-09" db="EMBL/GenBank/DDBJ databases">
        <title>Chromosome-scale assembly of Riccia sorocarpa.</title>
        <authorList>
            <person name="Paukszto L."/>
        </authorList>
    </citation>
    <scope>NUCLEOTIDE SEQUENCE [LARGE SCALE GENOMIC DNA]</scope>
    <source>
        <strain evidence="2">LP-2024</strain>
        <tissue evidence="2">Aerial parts of the thallus</tissue>
    </source>
</reference>
<feature type="region of interest" description="Disordered" evidence="1">
    <location>
        <begin position="84"/>
        <end position="111"/>
    </location>
</feature>
<feature type="region of interest" description="Disordered" evidence="1">
    <location>
        <begin position="1"/>
        <end position="70"/>
    </location>
</feature>
<dbReference type="AlphaFoldDB" id="A0ABD3GAU9"/>
<organism evidence="2 3">
    <name type="scientific">Riccia sorocarpa</name>
    <dbReference type="NCBI Taxonomy" id="122646"/>
    <lineage>
        <taxon>Eukaryota</taxon>
        <taxon>Viridiplantae</taxon>
        <taxon>Streptophyta</taxon>
        <taxon>Embryophyta</taxon>
        <taxon>Marchantiophyta</taxon>
        <taxon>Marchantiopsida</taxon>
        <taxon>Marchantiidae</taxon>
        <taxon>Marchantiales</taxon>
        <taxon>Ricciaceae</taxon>
        <taxon>Riccia</taxon>
    </lineage>
</organism>
<feature type="compositionally biased region" description="Low complexity" evidence="1">
    <location>
        <begin position="93"/>
        <end position="111"/>
    </location>
</feature>
<keyword evidence="3" id="KW-1185">Reference proteome</keyword>
<accession>A0ABD3GAU9</accession>
<protein>
    <submittedName>
        <fullName evidence="2">Uncharacterized protein</fullName>
    </submittedName>
</protein>
<evidence type="ECO:0000313" key="2">
    <source>
        <dbReference type="EMBL" id="KAL3675717.1"/>
    </source>
</evidence>
<name>A0ABD3GAU9_9MARC</name>
<evidence type="ECO:0000256" key="1">
    <source>
        <dbReference type="SAM" id="MobiDB-lite"/>
    </source>
</evidence>
<dbReference type="Proteomes" id="UP001633002">
    <property type="component" value="Unassembled WGS sequence"/>
</dbReference>
<dbReference type="EMBL" id="JBJQOH010000008">
    <property type="protein sequence ID" value="KAL3675717.1"/>
    <property type="molecule type" value="Genomic_DNA"/>
</dbReference>
<feature type="compositionally biased region" description="Basic and acidic residues" evidence="1">
    <location>
        <begin position="1"/>
        <end position="11"/>
    </location>
</feature>
<feature type="compositionally biased region" description="Polar residues" evidence="1">
    <location>
        <begin position="14"/>
        <end position="23"/>
    </location>
</feature>
<feature type="compositionally biased region" description="Basic residues" evidence="1">
    <location>
        <begin position="37"/>
        <end position="47"/>
    </location>
</feature>
<sequence>MDIPSNEDRWPSDSAWNSFGVSTRSKKPSAKEESKVKSKKEKGKKIKEKPVVESESDSDTPPMTPVKYKDDISNVVRTALEGAKDTVNPSEQTPVEVPSVPTLPSSLSFTPRVPDSKVNYLECYEAEPVKLEAYHEELKTLYISELESEEDTPVVFKGADIYNSVLSTEPLTQENDFELTALEDKKGGNSSQRLTDLLSEARDGISEVQRPEKEETEAVGATTFRMTEGMIPRDAWKELEMSDLKGILPEIGTHRIDIKPDAVPASSTPFCHPTG</sequence>
<proteinExistence type="predicted"/>
<evidence type="ECO:0000313" key="3">
    <source>
        <dbReference type="Proteomes" id="UP001633002"/>
    </source>
</evidence>